<proteinExistence type="predicted"/>
<organism evidence="1 2">
    <name type="scientific">Pseudonocardia parietis</name>
    <dbReference type="NCBI Taxonomy" id="570936"/>
    <lineage>
        <taxon>Bacteria</taxon>
        <taxon>Bacillati</taxon>
        <taxon>Actinomycetota</taxon>
        <taxon>Actinomycetes</taxon>
        <taxon>Pseudonocardiales</taxon>
        <taxon>Pseudonocardiaceae</taxon>
        <taxon>Pseudonocardia</taxon>
    </lineage>
</organism>
<dbReference type="EMBL" id="JAGINU010000001">
    <property type="protein sequence ID" value="MBP2370221.1"/>
    <property type="molecule type" value="Genomic_DNA"/>
</dbReference>
<name>A0ABS4W223_9PSEU</name>
<gene>
    <name evidence="1" type="ORF">JOF36_005917</name>
</gene>
<keyword evidence="2" id="KW-1185">Reference proteome</keyword>
<comment type="caution">
    <text evidence="1">The sequence shown here is derived from an EMBL/GenBank/DDBJ whole genome shotgun (WGS) entry which is preliminary data.</text>
</comment>
<protein>
    <submittedName>
        <fullName evidence="1">Uncharacterized protein</fullName>
    </submittedName>
</protein>
<evidence type="ECO:0000313" key="1">
    <source>
        <dbReference type="EMBL" id="MBP2370221.1"/>
    </source>
</evidence>
<reference evidence="1 2" key="1">
    <citation type="submission" date="2021-03" db="EMBL/GenBank/DDBJ databases">
        <title>Sequencing the genomes of 1000 actinobacteria strains.</title>
        <authorList>
            <person name="Klenk H.-P."/>
        </authorList>
    </citation>
    <scope>NUCLEOTIDE SEQUENCE [LARGE SCALE GENOMIC DNA]</scope>
    <source>
        <strain evidence="1 2">DSM 45256</strain>
    </source>
</reference>
<evidence type="ECO:0000313" key="2">
    <source>
        <dbReference type="Proteomes" id="UP001519295"/>
    </source>
</evidence>
<accession>A0ABS4W223</accession>
<sequence>MKVRCVGCEKVKTAQASIDEKRDGRGVGITLRR</sequence>
<dbReference type="Proteomes" id="UP001519295">
    <property type="component" value="Unassembled WGS sequence"/>
</dbReference>